<proteinExistence type="predicted"/>
<dbReference type="Proteomes" id="UP000309848">
    <property type="component" value="Unassembled WGS sequence"/>
</dbReference>
<protein>
    <recommendedName>
        <fullName evidence="5">Fe-S oxidoreductase</fullName>
    </recommendedName>
</protein>
<keyword evidence="2" id="KW-0732">Signal</keyword>
<reference evidence="3 4" key="1">
    <citation type="submission" date="2019-04" db="EMBL/GenBank/DDBJ databases">
        <title>Sphingomonas psychrotolerans sp. nov., isolated from soil in the Tianshan Mountains, Xinjiang, China.</title>
        <authorList>
            <person name="Luo Y."/>
            <person name="Sheng H."/>
        </authorList>
    </citation>
    <scope>NUCLEOTIDE SEQUENCE [LARGE SCALE GENOMIC DNA]</scope>
    <source>
        <strain evidence="3 4">KIS18-15</strain>
    </source>
</reference>
<evidence type="ECO:0000313" key="3">
    <source>
        <dbReference type="EMBL" id="TGX39113.1"/>
    </source>
</evidence>
<evidence type="ECO:0000256" key="1">
    <source>
        <dbReference type="SAM" id="MobiDB-lite"/>
    </source>
</evidence>
<feature type="chain" id="PRO_5020879690" description="Fe-S oxidoreductase" evidence="2">
    <location>
        <begin position="19"/>
        <end position="106"/>
    </location>
</feature>
<feature type="signal peptide" evidence="2">
    <location>
        <begin position="1"/>
        <end position="18"/>
    </location>
</feature>
<evidence type="ECO:0000256" key="2">
    <source>
        <dbReference type="SAM" id="SignalP"/>
    </source>
</evidence>
<sequence length="106" mass="10846">MKLIILAAALAASGTAIAQEMPQQSTTTTTTTTETRGTTGAGMAAEDPKGGYMPSAPAPSGTPMPGQPVIFVPSPSPSEAYPAPAPLDHYPICKRGQFDNCRQRGG</sequence>
<dbReference type="RefSeq" id="WP_135986730.1">
    <property type="nucleotide sequence ID" value="NZ_JAASQM010000001.1"/>
</dbReference>
<gene>
    <name evidence="3" type="ORF">E5A74_16445</name>
</gene>
<dbReference type="OrthoDB" id="7586153at2"/>
<organism evidence="3 4">
    <name type="scientific">Sphingomonas naasensis</name>
    <dbReference type="NCBI Taxonomy" id="1344951"/>
    <lineage>
        <taxon>Bacteria</taxon>
        <taxon>Pseudomonadati</taxon>
        <taxon>Pseudomonadota</taxon>
        <taxon>Alphaproteobacteria</taxon>
        <taxon>Sphingomonadales</taxon>
        <taxon>Sphingomonadaceae</taxon>
        <taxon>Sphingomonas</taxon>
    </lineage>
</organism>
<comment type="caution">
    <text evidence="3">The sequence shown here is derived from an EMBL/GenBank/DDBJ whole genome shotgun (WGS) entry which is preliminary data.</text>
</comment>
<accession>A0A4S1W9K1</accession>
<feature type="compositionally biased region" description="Pro residues" evidence="1">
    <location>
        <begin position="56"/>
        <end position="66"/>
    </location>
</feature>
<dbReference type="AlphaFoldDB" id="A0A4S1W9K1"/>
<evidence type="ECO:0000313" key="4">
    <source>
        <dbReference type="Proteomes" id="UP000309848"/>
    </source>
</evidence>
<feature type="compositionally biased region" description="Low complexity" evidence="1">
    <location>
        <begin position="26"/>
        <end position="38"/>
    </location>
</feature>
<keyword evidence="4" id="KW-1185">Reference proteome</keyword>
<feature type="region of interest" description="Disordered" evidence="1">
    <location>
        <begin position="20"/>
        <end position="89"/>
    </location>
</feature>
<evidence type="ECO:0008006" key="5">
    <source>
        <dbReference type="Google" id="ProtNLM"/>
    </source>
</evidence>
<name>A0A4S1W9K1_9SPHN</name>
<dbReference type="EMBL" id="SRXU01000008">
    <property type="protein sequence ID" value="TGX39113.1"/>
    <property type="molecule type" value="Genomic_DNA"/>
</dbReference>